<evidence type="ECO:0000313" key="1">
    <source>
        <dbReference type="EMBL" id="NBC41091.1"/>
    </source>
</evidence>
<sequence>MSSRTVVLVPKHRMLRRTLYGLLLAAPLLPGGLACGGEEVGFVCEPDYSALNLGPIAVQADGGFPRPCGLCPPHPDGVSNWGCSTAGTADGGADLICHYQSCFGDGRRPEGLREAAVLDSGSELGALFAKAAWLEAASVPAFLRLAEELQTHGAPEELVKAARRSAGDEVRHTRAMQALARRHGADMPEVDLPPFEPRSLEEMLRENAVEGCVRETFGAFVAGWQGRTARDPEVRSTLRAIARDELRHAELAWAVDAWAQEHLSAAQREGLRQSRREALRILGEEVDGHHPPEPLIHDAGLPSLAQAQALFQGLAAVGLQA</sequence>
<dbReference type="PROSITE" id="PS51257">
    <property type="entry name" value="PROKAR_LIPOPROTEIN"/>
    <property type="match status" value="1"/>
</dbReference>
<protein>
    <recommendedName>
        <fullName evidence="3">Ferritin-like domain-containing protein</fullName>
    </recommendedName>
</protein>
<accession>A0A7X4Y962</accession>
<dbReference type="Proteomes" id="UP000537825">
    <property type="component" value="Unassembled WGS sequence"/>
</dbReference>
<reference evidence="1 2" key="1">
    <citation type="submission" date="2020-01" db="EMBL/GenBank/DDBJ databases">
        <title>The draft genome sequence of Corallococcus exiguus DSM 14696.</title>
        <authorList>
            <person name="Zhang X."/>
            <person name="Zhu H."/>
        </authorList>
    </citation>
    <scope>NUCLEOTIDE SEQUENCE [LARGE SCALE GENOMIC DNA]</scope>
    <source>
        <strain evidence="1 2">DSM 14696</strain>
    </source>
</reference>
<name>A0A7X4Y962_9BACT</name>
<dbReference type="RefSeq" id="WP_139923329.1">
    <property type="nucleotide sequence ID" value="NZ_CBCSLE010000273.1"/>
</dbReference>
<dbReference type="EMBL" id="JAAAPK010000003">
    <property type="protein sequence ID" value="NBC41091.1"/>
    <property type="molecule type" value="Genomic_DNA"/>
</dbReference>
<proteinExistence type="predicted"/>
<keyword evidence="2" id="KW-1185">Reference proteome</keyword>
<dbReference type="AlphaFoldDB" id="A0A7X4Y962"/>
<organism evidence="1 2">
    <name type="scientific">Corallococcus exiguus</name>
    <dbReference type="NCBI Taxonomy" id="83462"/>
    <lineage>
        <taxon>Bacteria</taxon>
        <taxon>Pseudomonadati</taxon>
        <taxon>Myxococcota</taxon>
        <taxon>Myxococcia</taxon>
        <taxon>Myxococcales</taxon>
        <taxon>Cystobacterineae</taxon>
        <taxon>Myxococcaceae</taxon>
        <taxon>Corallococcus</taxon>
    </lineage>
</organism>
<evidence type="ECO:0008006" key="3">
    <source>
        <dbReference type="Google" id="ProtNLM"/>
    </source>
</evidence>
<dbReference type="CDD" id="cd00657">
    <property type="entry name" value="Ferritin_like"/>
    <property type="match status" value="1"/>
</dbReference>
<gene>
    <name evidence="1" type="ORF">GTZ93_14765</name>
</gene>
<comment type="caution">
    <text evidence="1">The sequence shown here is derived from an EMBL/GenBank/DDBJ whole genome shotgun (WGS) entry which is preliminary data.</text>
</comment>
<evidence type="ECO:0000313" key="2">
    <source>
        <dbReference type="Proteomes" id="UP000537825"/>
    </source>
</evidence>
<dbReference type="SUPFAM" id="SSF47240">
    <property type="entry name" value="Ferritin-like"/>
    <property type="match status" value="1"/>
</dbReference>
<dbReference type="InterPro" id="IPR009078">
    <property type="entry name" value="Ferritin-like_SF"/>
</dbReference>